<name>A0A8W8J1K2_MAGGI</name>
<dbReference type="GO" id="GO:0008270">
    <property type="term" value="F:zinc ion binding"/>
    <property type="evidence" value="ECO:0007669"/>
    <property type="project" value="UniProtKB-KW"/>
</dbReference>
<keyword evidence="1" id="KW-0479">Metal-binding</keyword>
<protein>
    <recommendedName>
        <fullName evidence="4">FLYWCH-type domain-containing protein</fullName>
    </recommendedName>
</protein>
<dbReference type="Gene3D" id="2.20.25.240">
    <property type="match status" value="1"/>
</dbReference>
<dbReference type="EnsemblMetazoa" id="G1633.1">
    <property type="protein sequence ID" value="G1633.1:cds"/>
    <property type="gene ID" value="G1633"/>
</dbReference>
<keyword evidence="6" id="KW-1185">Reference proteome</keyword>
<proteinExistence type="predicted"/>
<evidence type="ECO:0000259" key="4">
    <source>
        <dbReference type="Pfam" id="PF04500"/>
    </source>
</evidence>
<keyword evidence="3" id="KW-0862">Zinc</keyword>
<evidence type="ECO:0000313" key="6">
    <source>
        <dbReference type="Proteomes" id="UP000005408"/>
    </source>
</evidence>
<keyword evidence="2" id="KW-0863">Zinc-finger</keyword>
<dbReference type="PANTHER" id="PTHR20956:SF12">
    <property type="entry name" value="FLYWCH-TYPE DOMAIN-CONTAINING PROTEIN"/>
    <property type="match status" value="1"/>
</dbReference>
<feature type="domain" description="FLYWCH-type" evidence="4">
    <location>
        <begin position="31"/>
        <end position="77"/>
    </location>
</feature>
<dbReference type="Pfam" id="PF04500">
    <property type="entry name" value="FLYWCH"/>
    <property type="match status" value="1"/>
</dbReference>
<accession>A0A8W8J1K2</accession>
<organism evidence="5 6">
    <name type="scientific">Magallana gigas</name>
    <name type="common">Pacific oyster</name>
    <name type="synonym">Crassostrea gigas</name>
    <dbReference type="NCBI Taxonomy" id="29159"/>
    <lineage>
        <taxon>Eukaryota</taxon>
        <taxon>Metazoa</taxon>
        <taxon>Spiralia</taxon>
        <taxon>Lophotrochozoa</taxon>
        <taxon>Mollusca</taxon>
        <taxon>Bivalvia</taxon>
        <taxon>Autobranchia</taxon>
        <taxon>Pteriomorphia</taxon>
        <taxon>Ostreida</taxon>
        <taxon>Ostreoidea</taxon>
        <taxon>Ostreidae</taxon>
        <taxon>Magallana</taxon>
    </lineage>
</organism>
<evidence type="ECO:0000256" key="3">
    <source>
        <dbReference type="ARBA" id="ARBA00022833"/>
    </source>
</evidence>
<evidence type="ECO:0000256" key="2">
    <source>
        <dbReference type="ARBA" id="ARBA00022771"/>
    </source>
</evidence>
<dbReference type="PANTHER" id="PTHR20956">
    <property type="entry name" value="HEH2P"/>
    <property type="match status" value="1"/>
</dbReference>
<evidence type="ECO:0000313" key="5">
    <source>
        <dbReference type="EnsemblMetazoa" id="G1633.1:cds"/>
    </source>
</evidence>
<sequence length="194" mass="22489">MHENSIRDETIDVITNADDVEPEYEIIENGSKKGKRKLVHKRGFQYTIKKQRGEDYTYWRCVKRGKDQPCPVAVTQRGDNFQEGEKECCPKYLYAVSPKSCRGSISSDNRINSRVNRSGKVPFYFLLLELYGEAKNIPLIARLLSEGKMERINKKRYSKLNGKLFKAWEDYNNRVMTTTQLLRACASLYGLTTK</sequence>
<dbReference type="AlphaFoldDB" id="A0A8W8J1K2"/>
<evidence type="ECO:0000256" key="1">
    <source>
        <dbReference type="ARBA" id="ARBA00022723"/>
    </source>
</evidence>
<dbReference type="InterPro" id="IPR007588">
    <property type="entry name" value="Znf_FLYWCH"/>
</dbReference>
<dbReference type="Proteomes" id="UP000005408">
    <property type="component" value="Unassembled WGS sequence"/>
</dbReference>
<reference evidence="5" key="1">
    <citation type="submission" date="2022-08" db="UniProtKB">
        <authorList>
            <consortium name="EnsemblMetazoa"/>
        </authorList>
    </citation>
    <scope>IDENTIFICATION</scope>
    <source>
        <strain evidence="5">05x7-T-G4-1.051#20</strain>
    </source>
</reference>